<feature type="region of interest" description="Disordered" evidence="1">
    <location>
        <begin position="1"/>
        <end position="63"/>
    </location>
</feature>
<evidence type="ECO:0000313" key="3">
    <source>
        <dbReference type="Proteomes" id="UP000510721"/>
    </source>
</evidence>
<gene>
    <name evidence="2" type="ORF">FKV68_25965</name>
</gene>
<dbReference type="KEGG" id="emx:FKV68_25965"/>
<name>A0A859QF74_9HYPH</name>
<dbReference type="Proteomes" id="UP000510721">
    <property type="component" value="Plasmid pEmeITTGR7c"/>
</dbReference>
<dbReference type="RefSeq" id="WP_180943304.1">
    <property type="nucleotide sequence ID" value="NZ_CP041241.1"/>
</dbReference>
<keyword evidence="2" id="KW-0614">Plasmid</keyword>
<proteinExistence type="predicted"/>
<organism evidence="2 3">
    <name type="scientific">Sinorhizobium mexicanum</name>
    <dbReference type="NCBI Taxonomy" id="375549"/>
    <lineage>
        <taxon>Bacteria</taxon>
        <taxon>Pseudomonadati</taxon>
        <taxon>Pseudomonadota</taxon>
        <taxon>Alphaproteobacteria</taxon>
        <taxon>Hyphomicrobiales</taxon>
        <taxon>Rhizobiaceae</taxon>
        <taxon>Sinorhizobium/Ensifer group</taxon>
        <taxon>Sinorhizobium</taxon>
    </lineage>
</organism>
<feature type="compositionally biased region" description="Basic and acidic residues" evidence="1">
    <location>
        <begin position="27"/>
        <end position="43"/>
    </location>
</feature>
<geneLocation type="plasmid" evidence="3">
    <name>pemeittgr7c</name>
</geneLocation>
<dbReference type="EMBL" id="CP041241">
    <property type="protein sequence ID" value="QLL64843.1"/>
    <property type="molecule type" value="Genomic_DNA"/>
</dbReference>
<evidence type="ECO:0000313" key="2">
    <source>
        <dbReference type="EMBL" id="QLL64843.1"/>
    </source>
</evidence>
<reference evidence="2 3" key="1">
    <citation type="submission" date="2019-06" db="EMBL/GenBank/DDBJ databases">
        <title>Complete genome sequence of Ensifer mexicanus ITTG R7 isolated from nodules of Acacia angustissima (Mill.) Kuntze.</title>
        <authorList>
            <person name="Rincon-Rosales R."/>
            <person name="Rogel M.A."/>
            <person name="Guerrero G."/>
            <person name="Rincon-Molina C.I."/>
            <person name="Lopez-Lopez A."/>
            <person name="Martinez-Romero E."/>
        </authorList>
    </citation>
    <scope>NUCLEOTIDE SEQUENCE [LARGE SCALE GENOMIC DNA]</scope>
    <source>
        <strain evidence="2 3">ITTG R7</strain>
        <plasmid evidence="3">pemeittgr7c</plasmid>
    </source>
</reference>
<dbReference type="AlphaFoldDB" id="A0A859QF74"/>
<sequence length="63" mass="6719">MPTERDKAPQQPIDEDAPGTIVGGPEAHAREKKGKDPVNKKEPTGTMTPPSRGPSKSDRDGRA</sequence>
<evidence type="ECO:0000256" key="1">
    <source>
        <dbReference type="SAM" id="MobiDB-lite"/>
    </source>
</evidence>
<keyword evidence="3" id="KW-1185">Reference proteome</keyword>
<protein>
    <submittedName>
        <fullName evidence="2">Uncharacterized protein</fullName>
    </submittedName>
</protein>
<accession>A0A859QF74</accession>